<sequence length="1069" mass="118471">MQLILDTEASINIKEKMATLEEPSEKSVSDDIETLKTVINNGNKENIQCQENVIRNSEEETNGIEKDDEEVNSSLPIKDTGVENDDNQLVNGIKENCIKATTNGNAADKENEQQLDINIENKVQTLDNDLIAGKDNDTVKQDNGLLESNLKEISNTLNVEADINIDNLKEISSCVVEEKKEHIIKQSEGLEIVPEIMGETSMEVDNETENIELCNVKSNDNCTETSFEIPKSISLIGDAVEVCDDVTEEAELNKSVSSSSEMDVDVPMLNISNVIDSEKIDEKPSNCDDGVATDNQSILKTDQVVDVKNTPLINSEVILEKFPSTNNMVLENTMIVDKAILEDSLSVDEKTIAETLAKNLELDNQTNEEIRKDLSSADNEVLIDKTTDENKILENTVSIDQVPFLEKKSNDEAIILETESSKFDEKDVNTTVIDKDGVLETVPSICKEVVENNSLTDAKDTKEVEIVGADSDQSNKEVVAAQSNVEVQKKKPFSKLVNTLDILSDDEDDSLSKENETVKSTEKQTINIEDDDDIMLIDEDISRKDKPEEPTPQTIDKLPEEKKEDGTVNLENSTENIESNKLVDSETAEVQKDIILSEKDILKTNVESKEEDKLKEKVTEKPVIEKPLLPENFLKSHKKSLADMTRDDLEEFCILKIVESIVDRSNLSDIKSKLKEMAQSIEEYKKKSMMLTKQNRDLQVVLKSVQEEQKKNAGSAITPLKITRSVGMQVLMTEKAGMRKKLVNTTPTTNNNARNVRTPNQSPKSQKPATPTVNQTIPVPRLIPANNPVAKMPAPAGPSLQTSSQAKTPSPVPNGVRNSPPVQKIAEKRPISRVQSITVDLTDDEPPAKIVPRSSPAPPIRLVASQNLLAPRPPFGQTLNSPRKVYIPISGPQSQNIRPGQAIMLKTVQATGPGPRPRAAPPHVTRMPQTVQTVRMQSRIQNRHPAPLPDAVKQYQPPNWKALPPAPDLKLSKVENGIVISWKIEGYQEDSYEEIASYQLYAYQETSSPPSTALWKKIGDVKALPLPMACTLTHVMAGFKYYFAVRAVDVRSRLGPFSLPGSILLLNKL</sequence>
<dbReference type="EMBL" id="OU963905">
    <property type="protein sequence ID" value="CAH0398883.1"/>
    <property type="molecule type" value="Genomic_DNA"/>
</dbReference>
<protein>
    <recommendedName>
        <fullName evidence="3">Activating transcription factor 7-interacting protein Fn3 domain-containing protein</fullName>
    </recommendedName>
</protein>
<feature type="compositionally biased region" description="Basic and acidic residues" evidence="2">
    <location>
        <begin position="540"/>
        <end position="549"/>
    </location>
</feature>
<organism evidence="4 5">
    <name type="scientific">Chilo suppressalis</name>
    <name type="common">Asiatic rice borer moth</name>
    <dbReference type="NCBI Taxonomy" id="168631"/>
    <lineage>
        <taxon>Eukaryota</taxon>
        <taxon>Metazoa</taxon>
        <taxon>Ecdysozoa</taxon>
        <taxon>Arthropoda</taxon>
        <taxon>Hexapoda</taxon>
        <taxon>Insecta</taxon>
        <taxon>Pterygota</taxon>
        <taxon>Neoptera</taxon>
        <taxon>Endopterygota</taxon>
        <taxon>Lepidoptera</taxon>
        <taxon>Glossata</taxon>
        <taxon>Ditrysia</taxon>
        <taxon>Pyraloidea</taxon>
        <taxon>Crambidae</taxon>
        <taxon>Crambinae</taxon>
        <taxon>Chilo</taxon>
    </lineage>
</organism>
<dbReference type="Proteomes" id="UP001153292">
    <property type="component" value="Chromosome 12"/>
</dbReference>
<evidence type="ECO:0000256" key="1">
    <source>
        <dbReference type="SAM" id="Coils"/>
    </source>
</evidence>
<reference evidence="4" key="1">
    <citation type="submission" date="2021-12" db="EMBL/GenBank/DDBJ databases">
        <authorList>
            <person name="King R."/>
        </authorList>
    </citation>
    <scope>NUCLEOTIDE SEQUENCE</scope>
</reference>
<feature type="compositionally biased region" description="Basic and acidic residues" evidence="2">
    <location>
        <begin position="557"/>
        <end position="566"/>
    </location>
</feature>
<proteinExistence type="predicted"/>
<feature type="compositionally biased region" description="Low complexity" evidence="2">
    <location>
        <begin position="744"/>
        <end position="760"/>
    </location>
</feature>
<dbReference type="PANTHER" id="PTHR23210:SF26">
    <property type="entry name" value="ACTIVATING TRANSCRIPTION FACTOR 7-INTERACTING PROTEIN 1"/>
    <property type="match status" value="1"/>
</dbReference>
<evidence type="ECO:0000313" key="5">
    <source>
        <dbReference type="Proteomes" id="UP001153292"/>
    </source>
</evidence>
<feature type="domain" description="Activating transcription factor 7-interacting protein Fn3" evidence="3">
    <location>
        <begin position="963"/>
        <end position="1060"/>
    </location>
</feature>
<feature type="compositionally biased region" description="Polar residues" evidence="2">
    <location>
        <begin position="799"/>
        <end position="808"/>
    </location>
</feature>
<accession>A0ABN8AXM9</accession>
<dbReference type="InterPro" id="IPR056565">
    <property type="entry name" value="Fn3_ATF7IP"/>
</dbReference>
<name>A0ABN8AXM9_CHISP</name>
<dbReference type="PANTHER" id="PTHR23210">
    <property type="entry name" value="ACTIVATING TRANSCRIPTION FACTOR 7 INTERACTING PROTEIN"/>
    <property type="match status" value="1"/>
</dbReference>
<feature type="region of interest" description="Disordered" evidence="2">
    <location>
        <begin position="540"/>
        <end position="571"/>
    </location>
</feature>
<dbReference type="Pfam" id="PF16794">
    <property type="entry name" value="fn3_4"/>
    <property type="match status" value="1"/>
</dbReference>
<feature type="region of interest" description="Disordered" evidence="2">
    <location>
        <begin position="744"/>
        <end position="821"/>
    </location>
</feature>
<keyword evidence="5" id="KW-1185">Reference proteome</keyword>
<gene>
    <name evidence="4" type="ORF">CHILSU_LOCUS2009</name>
</gene>
<evidence type="ECO:0000256" key="2">
    <source>
        <dbReference type="SAM" id="MobiDB-lite"/>
    </source>
</evidence>
<feature type="coiled-coil region" evidence="1">
    <location>
        <begin position="667"/>
        <end position="694"/>
    </location>
</feature>
<dbReference type="InterPro" id="IPR026085">
    <property type="entry name" value="ATF7-int"/>
</dbReference>
<evidence type="ECO:0000259" key="3">
    <source>
        <dbReference type="Pfam" id="PF16794"/>
    </source>
</evidence>
<feature type="compositionally biased region" description="Polar residues" evidence="2">
    <location>
        <begin position="761"/>
        <end position="777"/>
    </location>
</feature>
<keyword evidence="1" id="KW-0175">Coiled coil</keyword>
<evidence type="ECO:0000313" key="4">
    <source>
        <dbReference type="EMBL" id="CAH0398883.1"/>
    </source>
</evidence>